<accession>A0ABR5TJE9</accession>
<protein>
    <recommendedName>
        <fullName evidence="3">Gliding motility lipoprotein GldH</fullName>
    </recommendedName>
</protein>
<gene>
    <name evidence="1" type="ORF">AKJ55_01595</name>
</gene>
<dbReference type="PROSITE" id="PS51257">
    <property type="entry name" value="PROKAR_LIPOPROTEIN"/>
    <property type="match status" value="1"/>
</dbReference>
<evidence type="ECO:0008006" key="3">
    <source>
        <dbReference type="Google" id="ProtNLM"/>
    </source>
</evidence>
<dbReference type="InterPro" id="IPR020018">
    <property type="entry name" value="Motility-assoc_lipoprot_GldH"/>
</dbReference>
<evidence type="ECO:0000313" key="1">
    <source>
        <dbReference type="EMBL" id="KXB07966.1"/>
    </source>
</evidence>
<keyword evidence="2" id="KW-1185">Reference proteome</keyword>
<name>A0ABR5TJE9_9EURY</name>
<dbReference type="EMBL" id="LHYI01000039">
    <property type="protein sequence ID" value="KXB07966.1"/>
    <property type="molecule type" value="Genomic_DNA"/>
</dbReference>
<proteinExistence type="predicted"/>
<dbReference type="Pfam" id="PF14109">
    <property type="entry name" value="GldH_lipo"/>
    <property type="match status" value="1"/>
</dbReference>
<reference evidence="1 2" key="1">
    <citation type="journal article" date="2016" name="Sci. Rep.">
        <title>Metabolic traits of an uncultured archaeal lineage -MSBL1- from brine pools of the Red Sea.</title>
        <authorList>
            <person name="Mwirichia R."/>
            <person name="Alam I."/>
            <person name="Rashid M."/>
            <person name="Vinu M."/>
            <person name="Ba-Alawi W."/>
            <person name="Anthony Kamau A."/>
            <person name="Kamanda Ngugi D."/>
            <person name="Goker M."/>
            <person name="Klenk H.P."/>
            <person name="Bajic V."/>
            <person name="Stingl U."/>
        </authorList>
    </citation>
    <scope>NUCLEOTIDE SEQUENCE [LARGE SCALE GENOMIC DNA]</scope>
    <source>
        <strain evidence="1">SCGC-AAA382M17</strain>
    </source>
</reference>
<organism evidence="1 2">
    <name type="scientific">candidate division MSBL1 archaeon SCGC-AAA382M17</name>
    <dbReference type="NCBI Taxonomy" id="1698284"/>
    <lineage>
        <taxon>Archaea</taxon>
        <taxon>Methanobacteriati</taxon>
        <taxon>Methanobacteriota</taxon>
        <taxon>candidate division MSBL1</taxon>
    </lineage>
</organism>
<evidence type="ECO:0000313" key="2">
    <source>
        <dbReference type="Proteomes" id="UP000070633"/>
    </source>
</evidence>
<dbReference type="Proteomes" id="UP000070633">
    <property type="component" value="Unassembled WGS sequence"/>
</dbReference>
<comment type="caution">
    <text evidence="1">The sequence shown here is derived from an EMBL/GenBank/DDBJ whole genome shotgun (WGS) entry which is preliminary data.</text>
</comment>
<sequence length="161" mass="19193">MRKNDRIVLYLMLFLLSLSSCNSNVIHSETKDIPDSKWNKNNILSYNFKIEDTLQPYNVYLNIRNTSSYQFRNLFLFIETTSPQGNTVRDTFECMLANEKGKWYGKGWGDIYENKIPYKQYIRFPRKGTYGIEIQQAMRRSNLKHITDIGVIIEEHRYSRK</sequence>
<dbReference type="NCBIfam" id="TIGR03511">
    <property type="entry name" value="GldH_lipo"/>
    <property type="match status" value="1"/>
</dbReference>